<reference evidence="8" key="1">
    <citation type="submission" date="2021-12" db="EMBL/GenBank/DDBJ databases">
        <authorList>
            <person name="King R."/>
        </authorList>
    </citation>
    <scope>NUCLEOTIDE SEQUENCE</scope>
</reference>
<evidence type="ECO:0000313" key="8">
    <source>
        <dbReference type="EMBL" id="CAD0204174.1"/>
    </source>
</evidence>
<feature type="chain" id="PRO_5040261044" evidence="7">
    <location>
        <begin position="19"/>
        <end position="478"/>
    </location>
</feature>
<dbReference type="AlphaFoldDB" id="A0A9N8L4S6"/>
<keyword evidence="6" id="KW-0325">Glycoprotein</keyword>
<evidence type="ECO:0000256" key="6">
    <source>
        <dbReference type="ARBA" id="ARBA00023180"/>
    </source>
</evidence>
<evidence type="ECO:0000256" key="5">
    <source>
        <dbReference type="ARBA" id="ARBA00022801"/>
    </source>
</evidence>
<keyword evidence="9" id="KW-1185">Reference proteome</keyword>
<dbReference type="GO" id="GO:0004185">
    <property type="term" value="F:serine-type carboxypeptidase activity"/>
    <property type="evidence" value="ECO:0007669"/>
    <property type="project" value="InterPro"/>
</dbReference>
<keyword evidence="5" id="KW-0378">Hydrolase</keyword>
<evidence type="ECO:0000256" key="4">
    <source>
        <dbReference type="ARBA" id="ARBA00022729"/>
    </source>
</evidence>
<dbReference type="FunFam" id="3.40.50.1820:FF:000096">
    <property type="entry name" value="Carboxypeptidase vitellogenic-like"/>
    <property type="match status" value="1"/>
</dbReference>
<dbReference type="GO" id="GO:0006508">
    <property type="term" value="P:proteolysis"/>
    <property type="evidence" value="ECO:0007669"/>
    <property type="project" value="UniProtKB-KW"/>
</dbReference>
<dbReference type="PROSITE" id="PS00560">
    <property type="entry name" value="CARBOXYPEPT_SER_HIS"/>
    <property type="match status" value="1"/>
</dbReference>
<dbReference type="Pfam" id="PF00450">
    <property type="entry name" value="Peptidase_S10"/>
    <property type="match status" value="1"/>
</dbReference>
<proteinExistence type="inferred from homology"/>
<protein>
    <submittedName>
        <fullName evidence="8">Uncharacterized protein</fullName>
    </submittedName>
</protein>
<keyword evidence="2" id="KW-0121">Carboxypeptidase</keyword>
<dbReference type="InterPro" id="IPR001563">
    <property type="entry name" value="Peptidase_S10"/>
</dbReference>
<accession>A0A9N8L4S6</accession>
<evidence type="ECO:0000256" key="2">
    <source>
        <dbReference type="ARBA" id="ARBA00022645"/>
    </source>
</evidence>
<evidence type="ECO:0000256" key="7">
    <source>
        <dbReference type="SAM" id="SignalP"/>
    </source>
</evidence>
<evidence type="ECO:0000256" key="3">
    <source>
        <dbReference type="ARBA" id="ARBA00022670"/>
    </source>
</evidence>
<dbReference type="OrthoDB" id="443318at2759"/>
<feature type="signal peptide" evidence="7">
    <location>
        <begin position="1"/>
        <end position="18"/>
    </location>
</feature>
<dbReference type="InterPro" id="IPR029058">
    <property type="entry name" value="AB_hydrolase_fold"/>
</dbReference>
<comment type="similarity">
    <text evidence="1">Belongs to the peptidase S10 family.</text>
</comment>
<sequence>MGRLLSALMTLMVYGADGLVQENPKTNVSECDDEDPGSPLFLTEYIESGKIEEGKCLARVPLTENLRVESYAGYLTVNKTYNSNHFFWYFPPLVADRTNAPIVVWLQGGPGATCFYGLFMENSPIRVFPDGSFVSRKLNWALHHHMIYIDSPVGTGYSFTNATEGYCNDQTQIGEELYSTLTQFFQLFPDLKENKIFVAGQSYGGKFAPALAYTIHKKNPTAELKMNLKGIAIGNGFTDPVNQLEYGKYLYQLGLIDWNQAKVFEEYEEKTKIYIQEEKWEEALTTYDTLVNGNLINGQSLFVKMTGYTLPFNVLHADNYNEELDFRPILGKSCFCRDIHVGNQPYNDGSLVKKYLRNEMMQSVAPWVSELLEHYQVLIYNGQLDIKVPYPLVTNYLRHLKFSAAEEYKTASRDVWKVDNKVAGYIKKAGNLVEVLVRDAGHMVPTDQPKWALDLITRFTYEKPFDGSINNLLNETEF</sequence>
<dbReference type="SUPFAM" id="SSF53474">
    <property type="entry name" value="alpha/beta-Hydrolases"/>
    <property type="match status" value="1"/>
</dbReference>
<keyword evidence="4 7" id="KW-0732">Signal</keyword>
<evidence type="ECO:0000313" key="9">
    <source>
        <dbReference type="Proteomes" id="UP001154114"/>
    </source>
</evidence>
<dbReference type="PANTHER" id="PTHR11802">
    <property type="entry name" value="SERINE PROTEASE FAMILY S10 SERINE CARBOXYPEPTIDASE"/>
    <property type="match status" value="1"/>
</dbReference>
<gene>
    <name evidence="8" type="ORF">CINC_LOCUS6484</name>
</gene>
<dbReference type="InterPro" id="IPR033124">
    <property type="entry name" value="Ser_caboxypep_his_AS"/>
</dbReference>
<dbReference type="Gene3D" id="3.40.50.1820">
    <property type="entry name" value="alpha/beta hydrolase"/>
    <property type="match status" value="1"/>
</dbReference>
<dbReference type="PANTHER" id="PTHR11802:SF472">
    <property type="entry name" value="SERINE CARBOXYPEPTIDASE CPVL-RELATED"/>
    <property type="match status" value="1"/>
</dbReference>
<name>A0A9N8L4S6_CHRIL</name>
<dbReference type="EMBL" id="LR824024">
    <property type="protein sequence ID" value="CAD0204174.1"/>
    <property type="molecule type" value="Genomic_DNA"/>
</dbReference>
<dbReference type="Proteomes" id="UP001154114">
    <property type="component" value="Chromosome 21"/>
</dbReference>
<evidence type="ECO:0000256" key="1">
    <source>
        <dbReference type="ARBA" id="ARBA00009431"/>
    </source>
</evidence>
<keyword evidence="3" id="KW-0645">Protease</keyword>
<dbReference type="PRINTS" id="PR00724">
    <property type="entry name" value="CRBOXYPTASEC"/>
</dbReference>
<organism evidence="8 9">
    <name type="scientific">Chrysodeixis includens</name>
    <name type="common">Soybean looper</name>
    <name type="synonym">Pseudoplusia includens</name>
    <dbReference type="NCBI Taxonomy" id="689277"/>
    <lineage>
        <taxon>Eukaryota</taxon>
        <taxon>Metazoa</taxon>
        <taxon>Ecdysozoa</taxon>
        <taxon>Arthropoda</taxon>
        <taxon>Hexapoda</taxon>
        <taxon>Insecta</taxon>
        <taxon>Pterygota</taxon>
        <taxon>Neoptera</taxon>
        <taxon>Endopterygota</taxon>
        <taxon>Lepidoptera</taxon>
        <taxon>Glossata</taxon>
        <taxon>Ditrysia</taxon>
        <taxon>Noctuoidea</taxon>
        <taxon>Noctuidae</taxon>
        <taxon>Plusiinae</taxon>
        <taxon>Chrysodeixis</taxon>
    </lineage>
</organism>